<feature type="repeat" description="Pumilio" evidence="6">
    <location>
        <begin position="408"/>
        <end position="444"/>
    </location>
</feature>
<dbReference type="InterPro" id="IPR011989">
    <property type="entry name" value="ARM-like"/>
</dbReference>
<keyword evidence="10" id="KW-1185">Reference proteome</keyword>
<dbReference type="OrthoDB" id="668540at2759"/>
<gene>
    <name evidence="9" type="ORF">FNV43_RR13227</name>
</gene>
<evidence type="ECO:0000256" key="4">
    <source>
        <dbReference type="ARBA" id="ARBA00022884"/>
    </source>
</evidence>
<dbReference type="InterPro" id="IPR033133">
    <property type="entry name" value="PUM-HD"/>
</dbReference>
<organism evidence="9 10">
    <name type="scientific">Rhamnella rubrinervis</name>
    <dbReference type="NCBI Taxonomy" id="2594499"/>
    <lineage>
        <taxon>Eukaryota</taxon>
        <taxon>Viridiplantae</taxon>
        <taxon>Streptophyta</taxon>
        <taxon>Embryophyta</taxon>
        <taxon>Tracheophyta</taxon>
        <taxon>Spermatophyta</taxon>
        <taxon>Magnoliopsida</taxon>
        <taxon>eudicotyledons</taxon>
        <taxon>Gunneridae</taxon>
        <taxon>Pentapetalae</taxon>
        <taxon>rosids</taxon>
        <taxon>fabids</taxon>
        <taxon>Rosales</taxon>
        <taxon>Rhamnaceae</taxon>
        <taxon>rhamnoid group</taxon>
        <taxon>Rhamneae</taxon>
        <taxon>Rhamnella</taxon>
    </lineage>
</organism>
<dbReference type="InterPro" id="IPR001313">
    <property type="entry name" value="Pumilio_RNA-bd_rpt"/>
</dbReference>
<dbReference type="InterPro" id="IPR021109">
    <property type="entry name" value="Peptidase_aspartic_dom_sf"/>
</dbReference>
<keyword evidence="4" id="KW-0694">RNA-binding</keyword>
<evidence type="ECO:0000256" key="2">
    <source>
        <dbReference type="ARBA" id="ARBA00022737"/>
    </source>
</evidence>
<dbReference type="Pfam" id="PF14543">
    <property type="entry name" value="TAXi_N"/>
    <property type="match status" value="1"/>
</dbReference>
<dbReference type="GO" id="GO:0003729">
    <property type="term" value="F:mRNA binding"/>
    <property type="evidence" value="ECO:0007669"/>
    <property type="project" value="TreeGrafter"/>
</dbReference>
<reference evidence="9" key="1">
    <citation type="submission" date="2020-03" db="EMBL/GenBank/DDBJ databases">
        <title>A high-quality chromosome-level genome assembly of a woody plant with both climbing and erect habits, Rhamnella rubrinervis.</title>
        <authorList>
            <person name="Lu Z."/>
            <person name="Yang Y."/>
            <person name="Zhu X."/>
            <person name="Sun Y."/>
        </authorList>
    </citation>
    <scope>NUCLEOTIDE SEQUENCE</scope>
    <source>
        <strain evidence="9">BYM</strain>
        <tissue evidence="9">Leaf</tissue>
    </source>
</reference>
<dbReference type="Gene3D" id="1.25.10.10">
    <property type="entry name" value="Leucine-rich Repeat Variant"/>
    <property type="match status" value="1"/>
</dbReference>
<dbReference type="PANTHER" id="PTHR12537:SF63">
    <property type="entry name" value="PUMILIO HOMOLOG 15"/>
    <property type="match status" value="1"/>
</dbReference>
<dbReference type="InterPro" id="IPR016024">
    <property type="entry name" value="ARM-type_fold"/>
</dbReference>
<dbReference type="GO" id="GO:0005737">
    <property type="term" value="C:cytoplasm"/>
    <property type="evidence" value="ECO:0007669"/>
    <property type="project" value="TreeGrafter"/>
</dbReference>
<dbReference type="InterPro" id="IPR032799">
    <property type="entry name" value="TAXi_C"/>
</dbReference>
<evidence type="ECO:0000313" key="10">
    <source>
        <dbReference type="Proteomes" id="UP000796880"/>
    </source>
</evidence>
<dbReference type="SUPFAM" id="SSF48371">
    <property type="entry name" value="ARM repeat"/>
    <property type="match status" value="1"/>
</dbReference>
<evidence type="ECO:0000256" key="7">
    <source>
        <dbReference type="SAM" id="MobiDB-lite"/>
    </source>
</evidence>
<dbReference type="FunFam" id="2.40.70.10:FF:000025">
    <property type="entry name" value="Aspartyl protease family protein"/>
    <property type="match status" value="1"/>
</dbReference>
<sequence length="1011" mass="113111">MNTFGHRSLYDTKSFDSPQSPLPETLDRRLCPRSFRRENSSEASLQNPLERPVLIKPYKRLSLPNGASGSLGQMGLLDCCVGSDIDGCGCFLSNPYSHNISQQQALNLNSALLIDYGQLLLRREGIGESLIPPSSNANELSSDFLRDHCGVLLNDSVHKKSDISVSDVNNRPPYWLQEQLAYFSLEYIRGKMVSLAKDQFGCRILQRIMEGLTNDEEINIIFFEVIEHVGELMIDPYGNYVVQKLVELCSEEQRTQILLVLTRTDFQLVTICLNMHGTRAVQKLLESLTSGLQISIVMKALSAGVVALTKSTNGHHVIQFCLRNFSEKDNEYLLNEVADNCFEIATDKSGCCVLQQCIKYAQGELRERLVADITTNAVLLAEDRYGNYVVQYLLELRIPQITENLLRQLKGSYAFLSCNKYGSNVVEKCLLVSQQEQITQIVLELITSPNASMLLLDPYGNYVIQSALSVSKGFIHKALQNLVHCNSPMMRSNLYGKKSCYGKWDMDKLELYRIGVLHNSAVNWDAATGICSDCRYGSTVTYVPCSDCEHCGKHQDPRFQPNLSSTYRPVKCSINCNCDNEGVQCTYERHYAEKSSSSGVLGDDIISFGDESEIVPQRAVFGCETMETGDLYSQRADGIMGLGSGRLSLVDQLVDKRVIGDSFSLCYGGMGFWDNSPYYNIELKEIHVAGKPLKLNPKIFDQRHGTVLDSGTTYAYLPEEAFIAFKDAVSCHALVLSPLYNEKNTFPQKSMVLTQIMMTFVSQHTRAGDAYCLGIFASGDSTTLLGAPGHLVYNYVLHTCKNRAILLIQQDWLLKTNCSELGKRLNTFVAPPPAPFPFDRKNSSTEVPPIIAPSGLPQTVFPGQIQIGFITFDMILRVNNSMKPNFTELMEFIAQELEVKESQVHLKDFTSQGNNFLIKWNIFPAESADYFSNTSAMTIILRLREHHMQLPEKFEVMVGTTRVGGDCRSCSYLGFGGLIFGMWLLWTKRRRGIGSYEPVGAPGPEQELQPL</sequence>
<proteinExistence type="inferred from homology"/>
<dbReference type="EMBL" id="VOIH02000006">
    <property type="protein sequence ID" value="KAF3443541.1"/>
    <property type="molecule type" value="Genomic_DNA"/>
</dbReference>
<feature type="region of interest" description="Disordered" evidence="7">
    <location>
        <begin position="1"/>
        <end position="28"/>
    </location>
</feature>
<feature type="repeat" description="Pumilio" evidence="6">
    <location>
        <begin position="336"/>
        <end position="371"/>
    </location>
</feature>
<comment type="similarity">
    <text evidence="1">Belongs to the peptidase A1 family.</text>
</comment>
<dbReference type="InterPro" id="IPR032861">
    <property type="entry name" value="TAXi_N"/>
</dbReference>
<dbReference type="FunFam" id="1.25.10.10:FF:000237">
    <property type="entry name" value="Pumilio homolog 9"/>
    <property type="match status" value="1"/>
</dbReference>
<dbReference type="Pfam" id="PF00806">
    <property type="entry name" value="PUF"/>
    <property type="match status" value="8"/>
</dbReference>
<dbReference type="InterPro" id="IPR033712">
    <property type="entry name" value="Pumilio_RNA-bd"/>
</dbReference>
<accession>A0A8K0MEW6</accession>
<protein>
    <recommendedName>
        <fullName evidence="8">PUM-HD domain-containing protein</fullName>
    </recommendedName>
</protein>
<comment type="caution">
    <text evidence="9">The sequence shown here is derived from an EMBL/GenBank/DDBJ whole genome shotgun (WGS) entry which is preliminary data.</text>
</comment>
<dbReference type="Pfam" id="PF14541">
    <property type="entry name" value="TAXi_C"/>
    <property type="match status" value="1"/>
</dbReference>
<evidence type="ECO:0000256" key="1">
    <source>
        <dbReference type="ARBA" id="ARBA00007447"/>
    </source>
</evidence>
<keyword evidence="2" id="KW-0677">Repeat</keyword>
<dbReference type="PROSITE" id="PS50303">
    <property type="entry name" value="PUM_HD"/>
    <property type="match status" value="1"/>
</dbReference>
<feature type="repeat" description="Pumilio" evidence="6">
    <location>
        <begin position="372"/>
        <end position="407"/>
    </location>
</feature>
<evidence type="ECO:0000256" key="6">
    <source>
        <dbReference type="PROSITE-ProRule" id="PRU00317"/>
    </source>
</evidence>
<dbReference type="Proteomes" id="UP000796880">
    <property type="component" value="Unassembled WGS sequence"/>
</dbReference>
<dbReference type="PROSITE" id="PS50302">
    <property type="entry name" value="PUM"/>
    <property type="match status" value="6"/>
</dbReference>
<evidence type="ECO:0000256" key="3">
    <source>
        <dbReference type="ARBA" id="ARBA00022845"/>
    </source>
</evidence>
<dbReference type="CDD" id="cd07920">
    <property type="entry name" value="Pumilio"/>
    <property type="match status" value="1"/>
</dbReference>
<comment type="function">
    <text evidence="5">Sequence-specific RNA-binding protein that regulates translation and mRNA stability by binding the 3'-UTR of target mRNAs.</text>
</comment>
<evidence type="ECO:0000313" key="9">
    <source>
        <dbReference type="EMBL" id="KAF3443541.1"/>
    </source>
</evidence>
<dbReference type="Gene3D" id="2.40.70.10">
    <property type="entry name" value="Acid Proteases"/>
    <property type="match status" value="2"/>
</dbReference>
<feature type="repeat" description="Pumilio" evidence="6">
    <location>
        <begin position="186"/>
        <end position="223"/>
    </location>
</feature>
<dbReference type="GO" id="GO:0006417">
    <property type="term" value="P:regulation of translation"/>
    <property type="evidence" value="ECO:0007669"/>
    <property type="project" value="UniProtKB-KW"/>
</dbReference>
<feature type="repeat" description="Pumilio" evidence="6">
    <location>
        <begin position="300"/>
        <end position="335"/>
    </location>
</feature>
<dbReference type="SMART" id="SM00025">
    <property type="entry name" value="Pumilio"/>
    <property type="match status" value="8"/>
</dbReference>
<feature type="repeat" description="Pumilio" evidence="6">
    <location>
        <begin position="224"/>
        <end position="259"/>
    </location>
</feature>
<dbReference type="AlphaFoldDB" id="A0A8K0MEW6"/>
<keyword evidence="3" id="KW-0810">Translation regulation</keyword>
<evidence type="ECO:0000256" key="5">
    <source>
        <dbReference type="ARBA" id="ARBA00058490"/>
    </source>
</evidence>
<feature type="domain" description="PUM-HD" evidence="8">
    <location>
        <begin position="160"/>
        <end position="513"/>
    </location>
</feature>
<dbReference type="SUPFAM" id="SSF50630">
    <property type="entry name" value="Acid proteases"/>
    <property type="match status" value="1"/>
</dbReference>
<dbReference type="PANTHER" id="PTHR12537">
    <property type="entry name" value="RNA BINDING PROTEIN PUMILIO-RELATED"/>
    <property type="match status" value="1"/>
</dbReference>
<name>A0A8K0MEW6_9ROSA</name>
<evidence type="ECO:0000259" key="8">
    <source>
        <dbReference type="PROSITE" id="PS50303"/>
    </source>
</evidence>